<dbReference type="Proteomes" id="UP000320623">
    <property type="component" value="Unassembled WGS sequence"/>
</dbReference>
<dbReference type="OrthoDB" id="9807210at2"/>
<gene>
    <name evidence="3" type="ORF">JGI1_00366</name>
</gene>
<dbReference type="InterPro" id="IPR011059">
    <property type="entry name" value="Metal-dep_hydrolase_composite"/>
</dbReference>
<keyword evidence="4" id="KW-1185">Reference proteome</keyword>
<organism evidence="3 4">
    <name type="scientific">Candidatus Thermokryptus mobilis</name>
    <dbReference type="NCBI Taxonomy" id="1643428"/>
    <lineage>
        <taxon>Bacteria</taxon>
        <taxon>Pseudomonadati</taxon>
        <taxon>Candidatus Kryptoniota</taxon>
        <taxon>Candidatus Thermokryptus</taxon>
    </lineage>
</organism>
<dbReference type="GO" id="GO:0016810">
    <property type="term" value="F:hydrolase activity, acting on carbon-nitrogen (but not peptide) bonds"/>
    <property type="evidence" value="ECO:0007669"/>
    <property type="project" value="InterPro"/>
</dbReference>
<dbReference type="InterPro" id="IPR006680">
    <property type="entry name" value="Amidohydro-rel"/>
</dbReference>
<dbReference type="PANTHER" id="PTHR43794">
    <property type="entry name" value="AMINOHYDROLASE SSNA-RELATED"/>
    <property type="match status" value="1"/>
</dbReference>
<evidence type="ECO:0000313" key="4">
    <source>
        <dbReference type="Proteomes" id="UP000320623"/>
    </source>
</evidence>
<dbReference type="InterPro" id="IPR032466">
    <property type="entry name" value="Metal_Hydrolase"/>
</dbReference>
<dbReference type="PANTHER" id="PTHR43794:SF11">
    <property type="entry name" value="AMIDOHYDROLASE-RELATED DOMAIN-CONTAINING PROTEIN"/>
    <property type="match status" value="1"/>
</dbReference>
<dbReference type="STRING" id="1643428.GCA_001442855_00353"/>
<sequence>MKIFYAKYILPVTSEVIEDGAVVIEGRKIVDFGKREEIEFKFKDVARREIDLKNALIMPGFVNAHTHLELSDFKIEKVNDFKEWLWEIVLRKDKKYAPKWYDEFNFIVSFLERRWLRKIYRALQEIITSGTIAIGDVTNTGELVTRLVSLPLRVHIFVELIAFSDEKALQVFEKLKSNLNDITAVIERHNYQNKFRLSFSAHAPYSVSERLFKLIKDFNGERKTSVHLAEPIEEIEFIKHGTGFFRDFLTKRGSFNSGWQPPGKSPVKYLDDIGFLDENTLAVHCVNVDDEDIQILSSRNVSVCTCPRSNFFLKVGKAPLRKFLDNGINVCLGTDSKASNNDLNILNELRFAREYYRDVSDEELIKIATINGAKALGFDMIGSIEKGKDADLIYFTIPKDLKKSEIYEFIFSSSLCGRLI</sequence>
<reference evidence="4" key="1">
    <citation type="submission" date="2015-11" db="EMBL/GenBank/DDBJ databases">
        <authorList>
            <person name="Varghese N."/>
        </authorList>
    </citation>
    <scope>NUCLEOTIDE SEQUENCE [LARGE SCALE GENOMIC DNA]</scope>
</reference>
<accession>A0A0S4MSB0</accession>
<evidence type="ECO:0000256" key="1">
    <source>
        <dbReference type="ARBA" id="ARBA00022801"/>
    </source>
</evidence>
<feature type="domain" description="Amidohydrolase-related" evidence="2">
    <location>
        <begin position="57"/>
        <end position="395"/>
    </location>
</feature>
<keyword evidence="1" id="KW-0378">Hydrolase</keyword>
<protein>
    <submittedName>
        <fullName evidence="3">Cytosine/adenosine deaminase</fullName>
    </submittedName>
</protein>
<evidence type="ECO:0000313" key="3">
    <source>
        <dbReference type="EMBL" id="CUU01890.1"/>
    </source>
</evidence>
<name>A0A0S4MSB0_9BACT</name>
<dbReference type="Gene3D" id="3.20.20.140">
    <property type="entry name" value="Metal-dependent hydrolases"/>
    <property type="match status" value="1"/>
</dbReference>
<evidence type="ECO:0000259" key="2">
    <source>
        <dbReference type="Pfam" id="PF01979"/>
    </source>
</evidence>
<dbReference type="AlphaFoldDB" id="A0A0S4MSB0"/>
<dbReference type="SUPFAM" id="SSF51338">
    <property type="entry name" value="Composite domain of metallo-dependent hydrolases"/>
    <property type="match status" value="1"/>
</dbReference>
<dbReference type="Pfam" id="PF01979">
    <property type="entry name" value="Amidohydro_1"/>
    <property type="match status" value="1"/>
</dbReference>
<dbReference type="Gene3D" id="2.30.40.10">
    <property type="entry name" value="Urease, subunit C, domain 1"/>
    <property type="match status" value="1"/>
</dbReference>
<dbReference type="InterPro" id="IPR050287">
    <property type="entry name" value="MTA/SAH_deaminase"/>
</dbReference>
<dbReference type="SUPFAM" id="SSF51556">
    <property type="entry name" value="Metallo-dependent hydrolases"/>
    <property type="match status" value="1"/>
</dbReference>
<dbReference type="RefSeq" id="WP_140944168.1">
    <property type="nucleotide sequence ID" value="NZ_FAOO01000002.1"/>
</dbReference>
<dbReference type="EMBL" id="FAOO01000002">
    <property type="protein sequence ID" value="CUU01890.1"/>
    <property type="molecule type" value="Genomic_DNA"/>
</dbReference>
<proteinExistence type="predicted"/>